<name>A0AAU7D342_9BACT</name>
<feature type="region of interest" description="Disordered" evidence="1">
    <location>
        <begin position="424"/>
        <end position="454"/>
    </location>
</feature>
<dbReference type="KEGG" id="epl:P4G45_07535"/>
<evidence type="ECO:0000256" key="2">
    <source>
        <dbReference type="SAM" id="SignalP"/>
    </source>
</evidence>
<dbReference type="EMBL" id="CP121195">
    <property type="protein sequence ID" value="XBH15050.1"/>
    <property type="molecule type" value="Genomic_DNA"/>
</dbReference>
<feature type="chain" id="PRO_5043288771" evidence="2">
    <location>
        <begin position="35"/>
        <end position="454"/>
    </location>
</feature>
<evidence type="ECO:0000259" key="3">
    <source>
        <dbReference type="Pfam" id="PF00882"/>
    </source>
</evidence>
<dbReference type="InterPro" id="IPR029002">
    <property type="entry name" value="PLPC/GPLD1"/>
</dbReference>
<dbReference type="Pfam" id="PF00882">
    <property type="entry name" value="Zn_dep_PLPC"/>
    <property type="match status" value="1"/>
</dbReference>
<reference evidence="4" key="1">
    <citation type="submission" date="2023-03" db="EMBL/GenBank/DDBJ databases">
        <title>Edaphobacter sp.</title>
        <authorList>
            <person name="Huber K.J."/>
            <person name="Papendorf J."/>
            <person name="Pilke C."/>
            <person name="Bunk B."/>
            <person name="Sproeer C."/>
            <person name="Pester M."/>
        </authorList>
    </citation>
    <scope>NUCLEOTIDE SEQUENCE</scope>
    <source>
        <strain evidence="4">DSM 109919</strain>
        <strain evidence="5">DSM 109920</strain>
    </source>
</reference>
<evidence type="ECO:0000313" key="5">
    <source>
        <dbReference type="EMBL" id="XBH15050.1"/>
    </source>
</evidence>
<dbReference type="EMBL" id="CP121194">
    <property type="protein sequence ID" value="XBH11567.1"/>
    <property type="molecule type" value="Genomic_DNA"/>
</dbReference>
<accession>A0AAU7D342</accession>
<protein>
    <submittedName>
        <fullName evidence="4">Zinc dependent phospholipase C family protein</fullName>
    </submittedName>
</protein>
<evidence type="ECO:0000256" key="1">
    <source>
        <dbReference type="SAM" id="MobiDB-lite"/>
    </source>
</evidence>
<gene>
    <name evidence="4" type="ORF">P4G45_07535</name>
    <name evidence="5" type="ORF">P8936_07770</name>
</gene>
<keyword evidence="2" id="KW-0732">Signal</keyword>
<feature type="signal peptide" evidence="2">
    <location>
        <begin position="1"/>
        <end position="34"/>
    </location>
</feature>
<proteinExistence type="predicted"/>
<dbReference type="AlphaFoldDB" id="A0AAU7D342"/>
<feature type="domain" description="Phospholipase C/D" evidence="3">
    <location>
        <begin position="39"/>
        <end position="211"/>
    </location>
</feature>
<organism evidence="4">
    <name type="scientific">Edaphobacter paludis</name>
    <dbReference type="NCBI Taxonomy" id="3035702"/>
    <lineage>
        <taxon>Bacteria</taxon>
        <taxon>Pseudomonadati</taxon>
        <taxon>Acidobacteriota</taxon>
        <taxon>Terriglobia</taxon>
        <taxon>Terriglobales</taxon>
        <taxon>Acidobacteriaceae</taxon>
        <taxon>Edaphobacter</taxon>
    </lineage>
</organism>
<accession>A0AAU7DD93</accession>
<sequence>MYRPQAKAVCLTRSHSKALFVVLLLLLFSRPAFSYSVQTHEQLVDLTWKQSIRPLLLKRYPNLTEAQIKEAHAYAYGGCAIQDLGYYPFGNTFLSDLTHYVRPGDFVLSLIHNAHTADELAFAIGALSHYYGDTIGHSEAINQAVPIEFPKLGKKYGPFVTYEQGEHAHVRTEFAFDVNELSKRHFAPSAYLKHVGLAVPIPLLRRSLFQTYGIDLYQIIGHRRPVLRGYQFAVRSFLPRIAYAEVILHKHSFPPEANTPDFDKLYKDLSQSDFENGWDQYRKKPGIGTHLLAGVLFILPPIGPLSDAAIRGPNAQTQELYVKSFNRSATVLRHVLANFDYVTSYVPNRDLDTGAKVKPGAYRLTDETYAKLLATITRDPTKPVPSGLKTNIADYYADPAAPISTKKKPEQWARVQAELALLKTVPTTQEPPAELNPEAPPIPGDGTVDPPGAN</sequence>
<evidence type="ECO:0000313" key="4">
    <source>
        <dbReference type="EMBL" id="XBH11567.1"/>
    </source>
</evidence>